<dbReference type="GO" id="GO:0016787">
    <property type="term" value="F:hydrolase activity"/>
    <property type="evidence" value="ECO:0007669"/>
    <property type="project" value="UniProtKB-KW"/>
</dbReference>
<keyword evidence="4" id="KW-1133">Transmembrane helix</keyword>
<evidence type="ECO:0000259" key="5">
    <source>
        <dbReference type="Pfam" id="PF00149"/>
    </source>
</evidence>
<evidence type="ECO:0000256" key="1">
    <source>
        <dbReference type="ARBA" id="ARBA00022729"/>
    </source>
</evidence>
<gene>
    <name evidence="6" type="primary">AlNc14C53G4101</name>
    <name evidence="7" type="synonym">AlNc14C97G5904</name>
    <name evidence="6" type="ORF">ALNC14_047300</name>
    <name evidence="7" type="ORF">ALNC14_066870</name>
</gene>
<proteinExistence type="predicted"/>
<dbReference type="InterPro" id="IPR051558">
    <property type="entry name" value="Metallophosphoesterase_PAP"/>
</dbReference>
<keyword evidence="4" id="KW-0472">Membrane</keyword>
<dbReference type="PANTHER" id="PTHR10161:SF14">
    <property type="entry name" value="TARTRATE-RESISTANT ACID PHOSPHATASE TYPE 5"/>
    <property type="match status" value="1"/>
</dbReference>
<sequence length="484" mass="54635">MYTRKLLLAIGITIAAAIIITIIAVVVRNDDKETKTSGPIAPSDQVSEADLLEKPDKSSPKMSKQPKTIPDTARSAFTMLAIGDWGATTYKPGSCCSKYRKTTEDSIEYKTDYWAQINVAEILSQAASELKPVRIINHGDNAYWNGVGPSDVHSRMENTYESIYNQASLREIPWIGVVGNHDLGGSEFICGDEDYSFRECESVEELKKYLNLKFSLQQTYKSPNNNRWQLRDHYYVDRFEQDGVSVEIYNVDTNKADSHGLRQICCQCYGYVRNVESSEDKQKVLEKSCSAQSRGSKLCAGGSTELYDACAAIITDWWDISLREIQKDLSRSNATWKVVNSHYSPHFHMSEEDMKTWYAVTKAGNVHLWLNGHTHGFNHDVSNWGTNFIENGGGGGIQSETSGKPPANAEKLIVNKWIAPGNPYGFFELYFSEEWLTVQFVTFDDRWVFSTQLDETKIGGHSRKYCWHIPVNLGEGQLCKNLNL</sequence>
<evidence type="ECO:0000256" key="2">
    <source>
        <dbReference type="ARBA" id="ARBA00022801"/>
    </source>
</evidence>
<keyword evidence="4" id="KW-0812">Transmembrane</keyword>
<feature type="region of interest" description="Disordered" evidence="3">
    <location>
        <begin position="33"/>
        <end position="69"/>
    </location>
</feature>
<dbReference type="HOGENOM" id="CLU_027247_1_0_1"/>
<feature type="transmembrane region" description="Helical" evidence="4">
    <location>
        <begin position="6"/>
        <end position="27"/>
    </location>
</feature>
<organism evidence="6">
    <name type="scientific">Albugo laibachii Nc14</name>
    <dbReference type="NCBI Taxonomy" id="890382"/>
    <lineage>
        <taxon>Eukaryota</taxon>
        <taxon>Sar</taxon>
        <taxon>Stramenopiles</taxon>
        <taxon>Oomycota</taxon>
        <taxon>Peronosporomycetes</taxon>
        <taxon>Albuginales</taxon>
        <taxon>Albuginaceae</taxon>
        <taxon>Albugo</taxon>
    </lineage>
</organism>
<dbReference type="Gene3D" id="3.60.21.10">
    <property type="match status" value="1"/>
</dbReference>
<dbReference type="Pfam" id="PF00149">
    <property type="entry name" value="Metallophos"/>
    <property type="match status" value="1"/>
</dbReference>
<evidence type="ECO:0000256" key="3">
    <source>
        <dbReference type="SAM" id="MobiDB-lite"/>
    </source>
</evidence>
<dbReference type="AlphaFoldDB" id="F0WBR0"/>
<dbReference type="SUPFAM" id="SSF56300">
    <property type="entry name" value="Metallo-dependent phosphatases"/>
    <property type="match status" value="1"/>
</dbReference>
<keyword evidence="2" id="KW-0378">Hydrolase</keyword>
<protein>
    <submittedName>
        <fullName evidence="6">Calcineurinlike phosphoesterase putative</fullName>
    </submittedName>
</protein>
<dbReference type="PANTHER" id="PTHR10161">
    <property type="entry name" value="TARTRATE-RESISTANT ACID PHOSPHATASE TYPE 5"/>
    <property type="match status" value="1"/>
</dbReference>
<dbReference type="EMBL" id="FR824142">
    <property type="protein sequence ID" value="CCA20544.1"/>
    <property type="molecule type" value="Genomic_DNA"/>
</dbReference>
<evidence type="ECO:0000313" key="7">
    <source>
        <dbReference type="EMBL" id="CCA20544.1"/>
    </source>
</evidence>
<reference evidence="6" key="2">
    <citation type="submission" date="2011-02" db="EMBL/GenBank/DDBJ databases">
        <authorList>
            <person name="MacLean D."/>
        </authorList>
    </citation>
    <scope>NUCLEOTIDE SEQUENCE</scope>
</reference>
<accession>F0WBR0</accession>
<evidence type="ECO:0000256" key="4">
    <source>
        <dbReference type="SAM" id="Phobius"/>
    </source>
</evidence>
<keyword evidence="1" id="KW-0732">Signal</keyword>
<feature type="domain" description="Calcineurin-like phosphoesterase" evidence="5">
    <location>
        <begin position="79"/>
        <end position="376"/>
    </location>
</feature>
<dbReference type="InterPro" id="IPR004843">
    <property type="entry name" value="Calcineurin-like_PHP"/>
</dbReference>
<evidence type="ECO:0000313" key="6">
    <source>
        <dbReference type="EMBL" id="CCA18587.1"/>
    </source>
</evidence>
<reference evidence="6" key="1">
    <citation type="journal article" date="2011" name="PLoS Biol.">
        <title>Gene gain and loss during evolution of obligate parasitism in the white rust pathogen of Arabidopsis thaliana.</title>
        <authorList>
            <person name="Kemen E."/>
            <person name="Gardiner A."/>
            <person name="Schultz-Larsen T."/>
            <person name="Kemen A.C."/>
            <person name="Balmuth A.L."/>
            <person name="Robert-Seilaniantz A."/>
            <person name="Bailey K."/>
            <person name="Holub E."/>
            <person name="Studholme D.J."/>
            <person name="Maclean D."/>
            <person name="Jones J.D."/>
        </authorList>
    </citation>
    <scope>NUCLEOTIDE SEQUENCE</scope>
</reference>
<dbReference type="InterPro" id="IPR029052">
    <property type="entry name" value="Metallo-depent_PP-like"/>
</dbReference>
<dbReference type="EMBL" id="FR824098">
    <property type="protein sequence ID" value="CCA18587.1"/>
    <property type="molecule type" value="Genomic_DNA"/>
</dbReference>
<name>F0WBR0_9STRA</name>